<protein>
    <submittedName>
        <fullName evidence="2">Uncharacterized protein</fullName>
    </submittedName>
</protein>
<dbReference type="OrthoDB" id="5191298at2"/>
<keyword evidence="3" id="KW-1185">Reference proteome</keyword>
<accession>A0A1Q9LRP7</accession>
<evidence type="ECO:0000256" key="1">
    <source>
        <dbReference type="SAM" id="Phobius"/>
    </source>
</evidence>
<keyword evidence="1" id="KW-1133">Transmembrane helix</keyword>
<dbReference type="STRING" id="1193682.BJP25_10070"/>
<organism evidence="2 3">
    <name type="scientific">Actinokineospora bangkokensis</name>
    <dbReference type="NCBI Taxonomy" id="1193682"/>
    <lineage>
        <taxon>Bacteria</taxon>
        <taxon>Bacillati</taxon>
        <taxon>Actinomycetota</taxon>
        <taxon>Actinomycetes</taxon>
        <taxon>Pseudonocardiales</taxon>
        <taxon>Pseudonocardiaceae</taxon>
        <taxon>Actinokineospora</taxon>
    </lineage>
</organism>
<feature type="transmembrane region" description="Helical" evidence="1">
    <location>
        <begin position="12"/>
        <end position="32"/>
    </location>
</feature>
<dbReference type="EMBL" id="MKQR01000007">
    <property type="protein sequence ID" value="OLR94688.1"/>
    <property type="molecule type" value="Genomic_DNA"/>
</dbReference>
<gene>
    <name evidence="2" type="ORF">BJP25_10070</name>
</gene>
<reference evidence="2 3" key="1">
    <citation type="submission" date="2016-10" db="EMBL/GenBank/DDBJ databases">
        <title>The Draft Genome Sequence of Actinokineospora bangkokensis 44EHWT reveals the biosynthetic pathway of antifungal compounds Thailandins with unusual extender unit butylmalonyl-CoA.</title>
        <authorList>
            <person name="Greule A."/>
            <person name="Intra B."/>
            <person name="Flemming S."/>
            <person name="Rommel M.G."/>
            <person name="Panbangred W."/>
            <person name="Bechthold A."/>
        </authorList>
    </citation>
    <scope>NUCLEOTIDE SEQUENCE [LARGE SCALE GENOMIC DNA]</scope>
    <source>
        <strain evidence="2 3">44EHW</strain>
    </source>
</reference>
<dbReference type="Proteomes" id="UP000186040">
    <property type="component" value="Unassembled WGS sequence"/>
</dbReference>
<evidence type="ECO:0000313" key="3">
    <source>
        <dbReference type="Proteomes" id="UP000186040"/>
    </source>
</evidence>
<feature type="transmembrane region" description="Helical" evidence="1">
    <location>
        <begin position="39"/>
        <end position="60"/>
    </location>
</feature>
<keyword evidence="1" id="KW-0812">Transmembrane</keyword>
<dbReference type="RefSeq" id="WP_075974066.1">
    <property type="nucleotide sequence ID" value="NZ_MKQR01000007.1"/>
</dbReference>
<name>A0A1Q9LRP7_9PSEU</name>
<proteinExistence type="predicted"/>
<comment type="caution">
    <text evidence="2">The sequence shown here is derived from an EMBL/GenBank/DDBJ whole genome shotgun (WGS) entry which is preliminary data.</text>
</comment>
<feature type="transmembrane region" description="Helical" evidence="1">
    <location>
        <begin position="152"/>
        <end position="173"/>
    </location>
</feature>
<dbReference type="AlphaFoldDB" id="A0A1Q9LRP7"/>
<feature type="transmembrane region" description="Helical" evidence="1">
    <location>
        <begin position="119"/>
        <end position="140"/>
    </location>
</feature>
<evidence type="ECO:0000313" key="2">
    <source>
        <dbReference type="EMBL" id="OLR94688.1"/>
    </source>
</evidence>
<sequence length="174" mass="19208">MLTWLCLTLGVAFSSAVVPFVSIELFVLGLAAKEPGIPFLLLGLVVAVGQVAGKLVHYYVGRGSIRLPEFLHRRLHAREPKPLTPRRAAWQLRTKRVRAWVESVRARCQEHPRWMVGTYTVSSVVGLPPYMATVVLAGLVRMRLSTFIGAGLVGRFIRFSLLAASPALCAGWLF</sequence>
<keyword evidence="1" id="KW-0472">Membrane</keyword>